<comment type="caution">
    <text evidence="3">The sequence shown here is derived from an EMBL/GenBank/DDBJ whole genome shotgun (WGS) entry which is preliminary data.</text>
</comment>
<reference evidence="3" key="1">
    <citation type="submission" date="2020-09" db="EMBL/GenBank/DDBJ databases">
        <title>A novel bacterium of genus Bacillus, isolated from South China Sea.</title>
        <authorList>
            <person name="Huang H."/>
            <person name="Mo K."/>
            <person name="Hu Y."/>
        </authorList>
    </citation>
    <scope>NUCLEOTIDE SEQUENCE</scope>
    <source>
        <strain evidence="3">IB182487</strain>
    </source>
</reference>
<gene>
    <name evidence="3" type="ORF">IC621_23235</name>
</gene>
<name>A0A926S0B6_9BACI</name>
<dbReference type="Gene3D" id="3.30.70.1060">
    <property type="entry name" value="Dimeric alpha+beta barrel"/>
    <property type="match status" value="1"/>
</dbReference>
<evidence type="ECO:0000313" key="3">
    <source>
        <dbReference type="EMBL" id="MBD1383117.1"/>
    </source>
</evidence>
<organism evidence="3 4">
    <name type="scientific">Metabacillus arenae</name>
    <dbReference type="NCBI Taxonomy" id="2771434"/>
    <lineage>
        <taxon>Bacteria</taxon>
        <taxon>Bacillati</taxon>
        <taxon>Bacillota</taxon>
        <taxon>Bacilli</taxon>
        <taxon>Bacillales</taxon>
        <taxon>Bacillaceae</taxon>
        <taxon>Metabacillus</taxon>
    </lineage>
</organism>
<dbReference type="EMBL" id="JACXAI010000043">
    <property type="protein sequence ID" value="MBD1383117.1"/>
    <property type="molecule type" value="Genomic_DNA"/>
</dbReference>
<dbReference type="SUPFAM" id="SSF54909">
    <property type="entry name" value="Dimeric alpha+beta barrel"/>
    <property type="match status" value="1"/>
</dbReference>
<proteinExistence type="inferred from homology"/>
<dbReference type="PANTHER" id="PTHR37828:SF1">
    <property type="entry name" value="YCII-RELATED DOMAIN-CONTAINING PROTEIN"/>
    <property type="match status" value="1"/>
</dbReference>
<dbReference type="PANTHER" id="PTHR37828">
    <property type="entry name" value="GSR2449 PROTEIN"/>
    <property type="match status" value="1"/>
</dbReference>
<dbReference type="Proteomes" id="UP000626844">
    <property type="component" value="Unassembled WGS sequence"/>
</dbReference>
<dbReference type="RefSeq" id="WP_191161956.1">
    <property type="nucleotide sequence ID" value="NZ_JACXAI010000043.1"/>
</dbReference>
<accession>A0A926S0B6</accession>
<protein>
    <recommendedName>
        <fullName evidence="2">YCII-related domain-containing protein</fullName>
    </recommendedName>
</protein>
<comment type="similarity">
    <text evidence="1">Belongs to the YciI family.</text>
</comment>
<evidence type="ECO:0000313" key="4">
    <source>
        <dbReference type="Proteomes" id="UP000626844"/>
    </source>
</evidence>
<keyword evidence="4" id="KW-1185">Reference proteome</keyword>
<dbReference type="InterPro" id="IPR011008">
    <property type="entry name" value="Dimeric_a/b-barrel"/>
</dbReference>
<dbReference type="InterPro" id="IPR005545">
    <property type="entry name" value="YCII"/>
</dbReference>
<evidence type="ECO:0000256" key="1">
    <source>
        <dbReference type="ARBA" id="ARBA00007689"/>
    </source>
</evidence>
<dbReference type="AlphaFoldDB" id="A0A926S0B6"/>
<sequence>MKYFAVFLPMLSIEKSQEYRSQHLAFLEKKRIEGKIFANGRFVDGAGGLVIYMAQTEEEVKEIVLEDPYVIQKARGFEIHEWDMVTDAVLKTQK</sequence>
<dbReference type="Pfam" id="PF03795">
    <property type="entry name" value="YCII"/>
    <property type="match status" value="1"/>
</dbReference>
<feature type="domain" description="YCII-related" evidence="2">
    <location>
        <begin position="12"/>
        <end position="73"/>
    </location>
</feature>
<evidence type="ECO:0000259" key="2">
    <source>
        <dbReference type="Pfam" id="PF03795"/>
    </source>
</evidence>